<evidence type="ECO:0000313" key="3">
    <source>
        <dbReference type="EMBL" id="KKN22203.1"/>
    </source>
</evidence>
<proteinExistence type="predicted"/>
<dbReference type="PANTHER" id="PTHR44943">
    <property type="entry name" value="CELLULOSE SYNTHASE OPERON PROTEIN C"/>
    <property type="match status" value="1"/>
</dbReference>
<dbReference type="InterPro" id="IPR011990">
    <property type="entry name" value="TPR-like_helical_dom_sf"/>
</dbReference>
<dbReference type="SUPFAM" id="SSF48452">
    <property type="entry name" value="TPR-like"/>
    <property type="match status" value="1"/>
</dbReference>
<reference evidence="3" key="1">
    <citation type="journal article" date="2015" name="Nature">
        <title>Complex archaea that bridge the gap between prokaryotes and eukaryotes.</title>
        <authorList>
            <person name="Spang A."/>
            <person name="Saw J.H."/>
            <person name="Jorgensen S.L."/>
            <person name="Zaremba-Niedzwiedzka K."/>
            <person name="Martijn J."/>
            <person name="Lind A.E."/>
            <person name="van Eijk R."/>
            <person name="Schleper C."/>
            <person name="Guy L."/>
            <person name="Ettema T.J."/>
        </authorList>
    </citation>
    <scope>NUCLEOTIDE SEQUENCE</scope>
</reference>
<gene>
    <name evidence="3" type="ORF">LCGC14_0917620</name>
</gene>
<name>A0A0F9RYE6_9ZZZZ</name>
<dbReference type="InterPro" id="IPR019734">
    <property type="entry name" value="TPR_rpt"/>
</dbReference>
<dbReference type="EMBL" id="LAZR01003083">
    <property type="protein sequence ID" value="KKN22203.1"/>
    <property type="molecule type" value="Genomic_DNA"/>
</dbReference>
<dbReference type="PROSITE" id="PS50005">
    <property type="entry name" value="TPR"/>
    <property type="match status" value="4"/>
</dbReference>
<dbReference type="SMART" id="SM00028">
    <property type="entry name" value="TPR"/>
    <property type="match status" value="6"/>
</dbReference>
<accession>A0A0F9RYE6</accession>
<dbReference type="Pfam" id="PF13414">
    <property type="entry name" value="TPR_11"/>
    <property type="match status" value="1"/>
</dbReference>
<keyword evidence="2" id="KW-0802">TPR repeat</keyword>
<dbReference type="Pfam" id="PF00515">
    <property type="entry name" value="TPR_1"/>
    <property type="match status" value="1"/>
</dbReference>
<sequence length="337" mass="38958">MLRLKAEEIKKQFQKGLDYRDKGNYKKAIKIFNKVLNNDPKFIKAWEVLGLAYLKTKTHFKSIEAFNQAIQLEPDNEKYHIYKATAYQEIGNKNETIKCAETALSLNPSSQVARMIKESAQEVPLESSTMGKMISKTVNKLVEEAVSQPEIKESMGQLIEKYKHLSPHVQQLLELINSLGDSYQTGRLLNMYISAINSREISQQVNFFEELVKFFPMSEFAWGLLGETHMMKTKNFSKAIECFEKYIEIKPCDFKGWYSLGGVYGMMNDFNSAIESFRKSLELEPKHLLTLTNLSLAYELNGDIENALFYIKQYIDLEPNDPNALIKLNRMNLMRHE</sequence>
<comment type="caution">
    <text evidence="3">The sequence shown here is derived from an EMBL/GenBank/DDBJ whole genome shotgun (WGS) entry which is preliminary data.</text>
</comment>
<dbReference type="Gene3D" id="1.25.40.10">
    <property type="entry name" value="Tetratricopeptide repeat domain"/>
    <property type="match status" value="2"/>
</dbReference>
<dbReference type="InterPro" id="IPR051685">
    <property type="entry name" value="Ycf3/AcsC/BcsC/TPR_MFPF"/>
</dbReference>
<dbReference type="PROSITE" id="PS50293">
    <property type="entry name" value="TPR_REGION"/>
    <property type="match status" value="1"/>
</dbReference>
<evidence type="ECO:0000256" key="2">
    <source>
        <dbReference type="ARBA" id="ARBA00022803"/>
    </source>
</evidence>
<dbReference type="PANTHER" id="PTHR44943:SF8">
    <property type="entry name" value="TPR REPEAT-CONTAINING PROTEIN MJ0263"/>
    <property type="match status" value="1"/>
</dbReference>
<evidence type="ECO:0000256" key="1">
    <source>
        <dbReference type="ARBA" id="ARBA00022737"/>
    </source>
</evidence>
<protein>
    <submittedName>
        <fullName evidence="3">Uncharacterized protein</fullName>
    </submittedName>
</protein>
<dbReference type="AlphaFoldDB" id="A0A0F9RYE6"/>
<dbReference type="Pfam" id="PF13181">
    <property type="entry name" value="TPR_8"/>
    <property type="match status" value="3"/>
</dbReference>
<organism evidence="3">
    <name type="scientific">marine sediment metagenome</name>
    <dbReference type="NCBI Taxonomy" id="412755"/>
    <lineage>
        <taxon>unclassified sequences</taxon>
        <taxon>metagenomes</taxon>
        <taxon>ecological metagenomes</taxon>
    </lineage>
</organism>
<keyword evidence="1" id="KW-0677">Repeat</keyword>